<reference evidence="10 11" key="1">
    <citation type="submission" date="2019-03" db="EMBL/GenBank/DDBJ databases">
        <title>Genomic Encyclopedia of Type Strains, Phase IV (KMG-IV): sequencing the most valuable type-strain genomes for metagenomic binning, comparative biology and taxonomic classification.</title>
        <authorList>
            <person name="Goeker M."/>
        </authorList>
    </citation>
    <scope>NUCLEOTIDE SEQUENCE [LARGE SCALE GENOMIC DNA]</scope>
    <source>
        <strain evidence="10 11">DSM 17974</strain>
    </source>
</reference>
<comment type="function">
    <text evidence="7">Catalyzes the attachment of glutamate to tRNA(Glu) in a two-step reaction: glutamate is first activated by ATP to form Glu-AMP and then transferred to the acceptor end of tRNA(Glu).</text>
</comment>
<gene>
    <name evidence="7" type="primary">gltX</name>
    <name evidence="10" type="ORF">C7445_11312</name>
</gene>
<dbReference type="InterPro" id="IPR008925">
    <property type="entry name" value="aa_tRNA-synth_I_cd-bd_sf"/>
</dbReference>
<feature type="binding site" evidence="7">
    <location>
        <position position="106"/>
    </location>
    <ligand>
        <name>Zn(2+)</name>
        <dbReference type="ChEBI" id="CHEBI:29105"/>
    </ligand>
</feature>
<keyword evidence="7" id="KW-0862">Zinc</keyword>
<dbReference type="HAMAP" id="MF_00022">
    <property type="entry name" value="Glu_tRNA_synth_type1"/>
    <property type="match status" value="1"/>
</dbReference>
<evidence type="ECO:0000313" key="10">
    <source>
        <dbReference type="EMBL" id="TDY42779.1"/>
    </source>
</evidence>
<dbReference type="Pfam" id="PF19269">
    <property type="entry name" value="Anticodon_2"/>
    <property type="match status" value="1"/>
</dbReference>
<organism evidence="10 11">
    <name type="scientific">Alicyclobacillus sacchari</name>
    <dbReference type="NCBI Taxonomy" id="392010"/>
    <lineage>
        <taxon>Bacteria</taxon>
        <taxon>Bacillati</taxon>
        <taxon>Bacillota</taxon>
        <taxon>Bacilli</taxon>
        <taxon>Bacillales</taxon>
        <taxon>Alicyclobacillaceae</taxon>
        <taxon>Alicyclobacillus</taxon>
    </lineage>
</organism>
<dbReference type="PANTHER" id="PTHR43311:SF2">
    <property type="entry name" value="GLUTAMATE--TRNA LIGASE, MITOCHONDRIAL-RELATED"/>
    <property type="match status" value="1"/>
</dbReference>
<keyword evidence="7" id="KW-0963">Cytoplasm</keyword>
<evidence type="ECO:0000313" key="11">
    <source>
        <dbReference type="Proteomes" id="UP000294581"/>
    </source>
</evidence>
<dbReference type="Proteomes" id="UP000294581">
    <property type="component" value="Unassembled WGS sequence"/>
</dbReference>
<keyword evidence="3 7" id="KW-0547">Nucleotide-binding</keyword>
<proteinExistence type="inferred from homology"/>
<feature type="binding site" evidence="7">
    <location>
        <position position="135"/>
    </location>
    <ligand>
        <name>Zn(2+)</name>
        <dbReference type="ChEBI" id="CHEBI:29105"/>
    </ligand>
</feature>
<dbReference type="RefSeq" id="WP_134160569.1">
    <property type="nucleotide sequence ID" value="NZ_SORF01000013.1"/>
</dbReference>
<feature type="domain" description="Glutamyl/glutaminyl-tRNA synthetase class Ib catalytic" evidence="8">
    <location>
        <begin position="3"/>
        <end position="320"/>
    </location>
</feature>
<dbReference type="InterPro" id="IPR014729">
    <property type="entry name" value="Rossmann-like_a/b/a_fold"/>
</dbReference>
<keyword evidence="2 7" id="KW-0436">Ligase</keyword>
<feature type="short sequence motif" description="'HIGH' region" evidence="7">
    <location>
        <begin position="9"/>
        <end position="19"/>
    </location>
</feature>
<comment type="cofactor">
    <cofactor evidence="7">
        <name>Zn(2+)</name>
        <dbReference type="ChEBI" id="CHEBI:29105"/>
    </cofactor>
    <text evidence="7">Binds 1 zinc ion per subunit.</text>
</comment>
<dbReference type="NCBIfam" id="TIGR00464">
    <property type="entry name" value="gltX_bact"/>
    <property type="match status" value="1"/>
</dbReference>
<feature type="short sequence motif" description="'KMSKS' region" evidence="7">
    <location>
        <begin position="250"/>
        <end position="254"/>
    </location>
</feature>
<feature type="domain" description="Aminoacyl-tRNA synthetase class I anticodon-binding" evidence="9">
    <location>
        <begin position="351"/>
        <end position="480"/>
    </location>
</feature>
<name>A0A4R8LKC8_9BACL</name>
<evidence type="ECO:0000256" key="7">
    <source>
        <dbReference type="HAMAP-Rule" id="MF_00022"/>
    </source>
</evidence>
<evidence type="ECO:0000256" key="2">
    <source>
        <dbReference type="ARBA" id="ARBA00022598"/>
    </source>
</evidence>
<dbReference type="Pfam" id="PF00749">
    <property type="entry name" value="tRNA-synt_1c"/>
    <property type="match status" value="1"/>
</dbReference>
<dbReference type="GO" id="GO:0008270">
    <property type="term" value="F:zinc ion binding"/>
    <property type="evidence" value="ECO:0007669"/>
    <property type="project" value="UniProtKB-UniRule"/>
</dbReference>
<keyword evidence="5 7" id="KW-0648">Protein biosynthesis</keyword>
<keyword evidence="7" id="KW-0479">Metal-binding</keyword>
<dbReference type="PRINTS" id="PR00987">
    <property type="entry name" value="TRNASYNTHGLU"/>
</dbReference>
<feature type="binding site" evidence="7">
    <location>
        <position position="133"/>
    </location>
    <ligand>
        <name>Zn(2+)</name>
        <dbReference type="ChEBI" id="CHEBI:29105"/>
    </ligand>
</feature>
<dbReference type="InterPro" id="IPR020751">
    <property type="entry name" value="aa-tRNA-synth_I_codon-bd_sub2"/>
</dbReference>
<feature type="binding site" evidence="7">
    <location>
        <position position="108"/>
    </location>
    <ligand>
        <name>Zn(2+)</name>
        <dbReference type="ChEBI" id="CHEBI:29105"/>
    </ligand>
</feature>
<dbReference type="InterPro" id="IPR004527">
    <property type="entry name" value="Glu-tRNA-ligase_bac/mito"/>
</dbReference>
<evidence type="ECO:0000259" key="8">
    <source>
        <dbReference type="Pfam" id="PF00749"/>
    </source>
</evidence>
<comment type="subunit">
    <text evidence="7">Monomer.</text>
</comment>
<dbReference type="FunFam" id="3.40.50.620:FF:000045">
    <property type="entry name" value="Glutamate--tRNA ligase, mitochondrial"/>
    <property type="match status" value="1"/>
</dbReference>
<dbReference type="GO" id="GO:0005524">
    <property type="term" value="F:ATP binding"/>
    <property type="evidence" value="ECO:0007669"/>
    <property type="project" value="UniProtKB-UniRule"/>
</dbReference>
<dbReference type="Gene3D" id="1.10.10.350">
    <property type="match status" value="1"/>
</dbReference>
<dbReference type="OrthoDB" id="9807503at2"/>
<dbReference type="InterPro" id="IPR000924">
    <property type="entry name" value="Glu/Gln-tRNA-synth"/>
</dbReference>
<dbReference type="InterPro" id="IPR049940">
    <property type="entry name" value="GluQ/Sye"/>
</dbReference>
<comment type="catalytic activity">
    <reaction evidence="7">
        <text>tRNA(Glu) + L-glutamate + ATP = L-glutamyl-tRNA(Glu) + AMP + diphosphate</text>
        <dbReference type="Rhea" id="RHEA:23540"/>
        <dbReference type="Rhea" id="RHEA-COMP:9663"/>
        <dbReference type="Rhea" id="RHEA-COMP:9680"/>
        <dbReference type="ChEBI" id="CHEBI:29985"/>
        <dbReference type="ChEBI" id="CHEBI:30616"/>
        <dbReference type="ChEBI" id="CHEBI:33019"/>
        <dbReference type="ChEBI" id="CHEBI:78442"/>
        <dbReference type="ChEBI" id="CHEBI:78520"/>
        <dbReference type="ChEBI" id="CHEBI:456215"/>
        <dbReference type="EC" id="6.1.1.17"/>
    </reaction>
</comment>
<comment type="caution">
    <text evidence="10">The sequence shown here is derived from an EMBL/GenBank/DDBJ whole genome shotgun (WGS) entry which is preliminary data.</text>
</comment>
<dbReference type="Gene3D" id="3.40.50.620">
    <property type="entry name" value="HUPs"/>
    <property type="match status" value="1"/>
</dbReference>
<evidence type="ECO:0000256" key="1">
    <source>
        <dbReference type="ARBA" id="ARBA00007894"/>
    </source>
</evidence>
<dbReference type="CDD" id="cd00808">
    <property type="entry name" value="GluRS_core"/>
    <property type="match status" value="1"/>
</dbReference>
<dbReference type="GO" id="GO:0006424">
    <property type="term" value="P:glutamyl-tRNA aminoacylation"/>
    <property type="evidence" value="ECO:0007669"/>
    <property type="project" value="UniProtKB-UniRule"/>
</dbReference>
<dbReference type="GO" id="GO:0004818">
    <property type="term" value="F:glutamate-tRNA ligase activity"/>
    <property type="evidence" value="ECO:0007669"/>
    <property type="project" value="UniProtKB-UniRule"/>
</dbReference>
<dbReference type="EMBL" id="SORF01000013">
    <property type="protein sequence ID" value="TDY42779.1"/>
    <property type="molecule type" value="Genomic_DNA"/>
</dbReference>
<dbReference type="InterPro" id="IPR020058">
    <property type="entry name" value="Glu/Gln-tRNA-synth_Ib_cat-dom"/>
</dbReference>
<keyword evidence="6 7" id="KW-0030">Aminoacyl-tRNA synthetase</keyword>
<dbReference type="GO" id="GO:0005829">
    <property type="term" value="C:cytosol"/>
    <property type="evidence" value="ECO:0007669"/>
    <property type="project" value="TreeGrafter"/>
</dbReference>
<dbReference type="InterPro" id="IPR045462">
    <property type="entry name" value="aa-tRNA-synth_I_cd-bd"/>
</dbReference>
<dbReference type="AlphaFoldDB" id="A0A4R8LKC8"/>
<dbReference type="GO" id="GO:0000049">
    <property type="term" value="F:tRNA binding"/>
    <property type="evidence" value="ECO:0007669"/>
    <property type="project" value="InterPro"/>
</dbReference>
<evidence type="ECO:0000256" key="5">
    <source>
        <dbReference type="ARBA" id="ARBA00022917"/>
    </source>
</evidence>
<comment type="subcellular location">
    <subcellularLocation>
        <location evidence="7">Cytoplasm</location>
    </subcellularLocation>
</comment>
<dbReference type="EC" id="6.1.1.17" evidence="7"/>
<evidence type="ECO:0000256" key="4">
    <source>
        <dbReference type="ARBA" id="ARBA00022840"/>
    </source>
</evidence>
<accession>A0A4R8LKC8</accession>
<evidence type="ECO:0000256" key="3">
    <source>
        <dbReference type="ARBA" id="ARBA00022741"/>
    </source>
</evidence>
<dbReference type="SUPFAM" id="SSF48163">
    <property type="entry name" value="An anticodon-binding domain of class I aminoacyl-tRNA synthetases"/>
    <property type="match status" value="1"/>
</dbReference>
<dbReference type="PANTHER" id="PTHR43311">
    <property type="entry name" value="GLUTAMATE--TRNA LIGASE"/>
    <property type="match status" value="1"/>
</dbReference>
<evidence type="ECO:0000259" key="9">
    <source>
        <dbReference type="Pfam" id="PF19269"/>
    </source>
</evidence>
<keyword evidence="4 7" id="KW-0067">ATP-binding</keyword>
<comment type="similarity">
    <text evidence="1 7">Belongs to the class-I aminoacyl-tRNA synthetase family. Glutamate--tRNA ligase type 1 subfamily.</text>
</comment>
<protein>
    <recommendedName>
        <fullName evidence="7">Glutamate--tRNA ligase</fullName>
        <ecNumber evidence="7">6.1.1.17</ecNumber>
    </recommendedName>
    <alternativeName>
        <fullName evidence="7">Glutamyl-tRNA synthetase</fullName>
        <shortName evidence="7">GluRS</shortName>
    </alternativeName>
</protein>
<dbReference type="SUPFAM" id="SSF52374">
    <property type="entry name" value="Nucleotidylyl transferase"/>
    <property type="match status" value="1"/>
</dbReference>
<sequence length="482" mass="54482">MTVRVRFAPSPTGHLHIGSVRTALFNFLFARHHGGEFILRLEDTDTNRNVAGADVQFLDGFRWLGIKWDEGFDVGGPYAPYRCMERLDIYRQYVDRLLATGKAYPCFCTDADLAAERELAEREGKVPRYSGHCLHLSEAERKARMASGEPFSIRFTVEPGRELVVHDMIRGDVSFQSDDIGDFVIVKSNGIPTYNFQVVIDDVEMRITHVIRAEEHLSNTPRQLLVYEAFGFDPPVFAHLPIVLDEQRKKLSKRDPHVLPISTYESLGYLPEALINFLALLGWSPGGEQELFTVDELCQLFDLDRVGKSGAVFDVEKLNWMANQYFKALPIAQAAQMVGDQLERAGIELPPHASGAWLEDVVSLYQDGMRCAHDFIELSKTFFQRQVEWDDEAQTLLRDPSARSVVEAYLAYSRASEGDWTPESSRERFKRVQAELGVKGRQLFMPVRAALTGELHGPDLQKTIALLSREIVIERLSAALAC</sequence>
<dbReference type="InterPro" id="IPR033910">
    <property type="entry name" value="GluRS_core"/>
</dbReference>
<feature type="binding site" evidence="7">
    <location>
        <position position="253"/>
    </location>
    <ligand>
        <name>ATP</name>
        <dbReference type="ChEBI" id="CHEBI:30616"/>
    </ligand>
</feature>
<keyword evidence="11" id="KW-1185">Reference proteome</keyword>
<evidence type="ECO:0000256" key="6">
    <source>
        <dbReference type="ARBA" id="ARBA00023146"/>
    </source>
</evidence>